<reference evidence="1" key="1">
    <citation type="submission" date="2014-12" db="EMBL/GenBank/DDBJ databases">
        <title>Genome Sequence of Valsa Canker Pathogens Uncovers a Specific Adaption of Colonization on Woody Bark.</title>
        <authorList>
            <person name="Yin Z."/>
            <person name="Liu H."/>
            <person name="Gao X."/>
            <person name="Li Z."/>
            <person name="Song N."/>
            <person name="Ke X."/>
            <person name="Dai Q."/>
            <person name="Wu Y."/>
            <person name="Sun Y."/>
            <person name="Xu J.-R."/>
            <person name="Kang Z.K."/>
            <person name="Wang L."/>
            <person name="Huang L."/>
        </authorList>
    </citation>
    <scope>NUCLEOTIDE SEQUENCE [LARGE SCALE GENOMIC DNA]</scope>
    <source>
        <strain evidence="1">03-8</strain>
    </source>
</reference>
<dbReference type="EMBL" id="CM003105">
    <property type="protein sequence ID" value="KUI71824.1"/>
    <property type="molecule type" value="Genomic_DNA"/>
</dbReference>
<proteinExistence type="predicted"/>
<name>A0A194W5S0_CYTMA</name>
<evidence type="ECO:0000313" key="1">
    <source>
        <dbReference type="EMBL" id="KUI71824.1"/>
    </source>
</evidence>
<dbReference type="Proteomes" id="UP000078559">
    <property type="component" value="Chromosome 8"/>
</dbReference>
<gene>
    <name evidence="1" type="ORF">VM1G_11822</name>
</gene>
<evidence type="ECO:0000313" key="2">
    <source>
        <dbReference type="Proteomes" id="UP000078559"/>
    </source>
</evidence>
<sequence>MGIRPNIKTVQIKNTDQTTKTSCQTLHDREATTHEVIEDRKQHHILRVARKRRLDAVQGRRLLIHPGHRLPVARPLPRPPGLRHPHPRRGVPQLVPQVLHLVRHEHPRLPRRRVGVEERVDVDRAVVARLTQLRVGEHGHKRVDRHHGSGPARLPQELPRARQRVRDLLGRRLAVVDQLVADADRVHQRPVAVDPLDESRDLVPQVVQREDAEHHLEVVGLGRRVDVGDLVAVYTIDAHHPVRLSCHVEVLHDLVGRLAAAVGVVGGVRHPEEAGSRGITDGHAGFLSRVRSLSCVGRRRGAAIFPDLDLTREGRMGFVMGLVMSGQDLIGHFLRRGSTCRRDEHHLSLCGAHRHAILVDKHDNLWDRGRFGACVVRDCHRLVP</sequence>
<protein>
    <submittedName>
        <fullName evidence="1">Uncharacterized protein</fullName>
    </submittedName>
</protein>
<accession>A0A194W5S0</accession>
<organism evidence="1 2">
    <name type="scientific">Cytospora mali</name>
    <name type="common">Apple Valsa canker fungus</name>
    <name type="synonym">Valsa mali</name>
    <dbReference type="NCBI Taxonomy" id="578113"/>
    <lineage>
        <taxon>Eukaryota</taxon>
        <taxon>Fungi</taxon>
        <taxon>Dikarya</taxon>
        <taxon>Ascomycota</taxon>
        <taxon>Pezizomycotina</taxon>
        <taxon>Sordariomycetes</taxon>
        <taxon>Sordariomycetidae</taxon>
        <taxon>Diaporthales</taxon>
        <taxon>Cytosporaceae</taxon>
        <taxon>Cytospora</taxon>
    </lineage>
</organism>
<keyword evidence="2" id="KW-1185">Reference proteome</keyword>
<dbReference type="AlphaFoldDB" id="A0A194W5S0"/>